<dbReference type="InterPro" id="IPR027031">
    <property type="entry name" value="Gly-tRNA_synthase/POLG2"/>
</dbReference>
<dbReference type="GO" id="GO:0006426">
    <property type="term" value="P:glycyl-tRNA aminoacylation"/>
    <property type="evidence" value="ECO:0007669"/>
    <property type="project" value="InterPro"/>
</dbReference>
<dbReference type="Pfam" id="PF00587">
    <property type="entry name" value="tRNA-synt_2b"/>
    <property type="match status" value="1"/>
</dbReference>
<dbReference type="AlphaFoldDB" id="A0A8T4KPR4"/>
<evidence type="ECO:0000256" key="4">
    <source>
        <dbReference type="ARBA" id="ARBA00022840"/>
    </source>
</evidence>
<keyword evidence="2 8" id="KW-0436">Ligase</keyword>
<dbReference type="EMBL" id="JAGVWD010000007">
    <property type="protein sequence ID" value="MBS3057088.1"/>
    <property type="molecule type" value="Genomic_DNA"/>
</dbReference>
<sequence>MGSEDLINLALRRSIFYPSAEIYSNAPSGFWEFGPIGEALRRKVIDFWRRELLQKEGFLEIFGAQILPEAVFKASGHLENFNDPIVQCRKCASLYRADKLIMDSSKELVPESISTAELDALIKKHEVKCPKCESKDFATVKKFNMMMSVQIGATGDVQCYLRPETCQSIFLDFDRIFKTCRAKLPLGIAQAGASFRNEIAPRNTLLRAREFGQMEVEIFFNPKKINAIENWSEVAEYKLNLMQLGKDVKAVSCKEAADKKIVSGQLVAYYLARVQQLYEAYGVPLQKMRLRELAENERAFYAKEAWDFEVECSEGWIELIACNNRADYDLKGHARESKKEIKIKEEGDSEAFIPNVFELSTGIDRTLYVLLDLAYKREKRGPEERVYLDLNPRIAPYFAAVFPLVNKEGIDEKARALASELSECGFDILYDDKGSIGKRYARADEIAVPYAITLDFDTLKDESATLRERNSMKQRRIKIAELPELLWKLQTLQLEFEKTR</sequence>
<evidence type="ECO:0000256" key="5">
    <source>
        <dbReference type="ARBA" id="ARBA00023146"/>
    </source>
</evidence>
<evidence type="ECO:0000256" key="6">
    <source>
        <dbReference type="ARBA" id="ARBA00030057"/>
    </source>
</evidence>
<dbReference type="PRINTS" id="PR01043">
    <property type="entry name" value="TRNASYNTHGLY"/>
</dbReference>
<dbReference type="Pfam" id="PF03129">
    <property type="entry name" value="HGTP_anticodon"/>
    <property type="match status" value="1"/>
</dbReference>
<reference evidence="8" key="2">
    <citation type="submission" date="2021-05" db="EMBL/GenBank/DDBJ databases">
        <title>Protein family content uncovers lineage relationships and bacterial pathway maintenance mechanisms in DPANN archaea.</title>
        <authorList>
            <person name="Castelle C.J."/>
            <person name="Meheust R."/>
            <person name="Jaffe A.L."/>
            <person name="Seitz K."/>
            <person name="Gong X."/>
            <person name="Baker B.J."/>
            <person name="Banfield J.F."/>
        </authorList>
    </citation>
    <scope>NUCLEOTIDE SEQUENCE</scope>
    <source>
        <strain evidence="8">RIFCSPHIGHO2_01_FULL_AR10_44_11</strain>
    </source>
</reference>
<protein>
    <recommendedName>
        <fullName evidence="1">glycine--tRNA ligase</fullName>
        <ecNumber evidence="1">6.1.1.14</ecNumber>
    </recommendedName>
    <alternativeName>
        <fullName evidence="6">Diadenosine tetraphosphate synthetase</fullName>
    </alternativeName>
</protein>
<evidence type="ECO:0000313" key="8">
    <source>
        <dbReference type="EMBL" id="MBS3057088.1"/>
    </source>
</evidence>
<evidence type="ECO:0000256" key="3">
    <source>
        <dbReference type="ARBA" id="ARBA00022741"/>
    </source>
</evidence>
<proteinExistence type="predicted"/>
<dbReference type="Gene3D" id="3.30.930.10">
    <property type="entry name" value="Bira Bifunctional Protein, Domain 2"/>
    <property type="match status" value="1"/>
</dbReference>
<dbReference type="InterPro" id="IPR004154">
    <property type="entry name" value="Anticodon-bd"/>
</dbReference>
<dbReference type="EC" id="6.1.1.14" evidence="1"/>
<evidence type="ECO:0000256" key="1">
    <source>
        <dbReference type="ARBA" id="ARBA00012829"/>
    </source>
</evidence>
<dbReference type="CDD" id="cd00858">
    <property type="entry name" value="GlyRS_anticodon"/>
    <property type="match status" value="1"/>
</dbReference>
<dbReference type="InterPro" id="IPR036621">
    <property type="entry name" value="Anticodon-bd_dom_sf"/>
</dbReference>
<dbReference type="GO" id="GO:0005524">
    <property type="term" value="F:ATP binding"/>
    <property type="evidence" value="ECO:0007669"/>
    <property type="project" value="UniProtKB-KW"/>
</dbReference>
<dbReference type="InterPro" id="IPR045864">
    <property type="entry name" value="aa-tRNA-synth_II/BPL/LPL"/>
</dbReference>
<keyword evidence="4" id="KW-0067">ATP-binding</keyword>
<accession>A0A8T4KPR4</accession>
<keyword evidence="3" id="KW-0547">Nucleotide-binding</keyword>
<gene>
    <name evidence="8" type="primary">glyS</name>
    <name evidence="8" type="ORF">J4415_00495</name>
</gene>
<dbReference type="PROSITE" id="PS50862">
    <property type="entry name" value="AA_TRNA_LIGASE_II"/>
    <property type="match status" value="1"/>
</dbReference>
<dbReference type="GO" id="GO:0004820">
    <property type="term" value="F:glycine-tRNA ligase activity"/>
    <property type="evidence" value="ECO:0007669"/>
    <property type="project" value="UniProtKB-EC"/>
</dbReference>
<dbReference type="Gene3D" id="3.40.50.800">
    <property type="entry name" value="Anticodon-binding domain"/>
    <property type="match status" value="1"/>
</dbReference>
<dbReference type="NCBIfam" id="NF003211">
    <property type="entry name" value="PRK04173.1"/>
    <property type="match status" value="1"/>
</dbReference>
<dbReference type="SUPFAM" id="SSF52954">
    <property type="entry name" value="Class II aaRS ABD-related"/>
    <property type="match status" value="1"/>
</dbReference>
<evidence type="ECO:0000259" key="7">
    <source>
        <dbReference type="PROSITE" id="PS50862"/>
    </source>
</evidence>
<dbReference type="PANTHER" id="PTHR10745">
    <property type="entry name" value="GLYCYL-TRNA SYNTHETASE/DNA POLYMERASE SUBUNIT GAMMA-2"/>
    <property type="match status" value="1"/>
</dbReference>
<organism evidence="8 9">
    <name type="scientific">Candidatus Iainarchaeum sp</name>
    <dbReference type="NCBI Taxonomy" id="3101447"/>
    <lineage>
        <taxon>Archaea</taxon>
        <taxon>Candidatus Iainarchaeota</taxon>
        <taxon>Candidatus Iainarchaeia</taxon>
        <taxon>Candidatus Iainarchaeales</taxon>
        <taxon>Candidatus Iainarchaeaceae</taxon>
        <taxon>Candidatus Iainarchaeum</taxon>
    </lineage>
</organism>
<evidence type="ECO:0000256" key="2">
    <source>
        <dbReference type="ARBA" id="ARBA00022598"/>
    </source>
</evidence>
<dbReference type="InterPro" id="IPR006195">
    <property type="entry name" value="aa-tRNA-synth_II"/>
</dbReference>
<dbReference type="Gene3D" id="3.30.40.230">
    <property type="match status" value="1"/>
</dbReference>
<dbReference type="Proteomes" id="UP000677687">
    <property type="component" value="Unassembled WGS sequence"/>
</dbReference>
<dbReference type="SUPFAM" id="SSF55681">
    <property type="entry name" value="Class II aaRS and biotin synthetases"/>
    <property type="match status" value="1"/>
</dbReference>
<dbReference type="PANTHER" id="PTHR10745:SF0">
    <property type="entry name" value="GLYCINE--TRNA LIGASE"/>
    <property type="match status" value="1"/>
</dbReference>
<keyword evidence="5" id="KW-0030">Aminoacyl-tRNA synthetase</keyword>
<dbReference type="GO" id="GO:0005737">
    <property type="term" value="C:cytoplasm"/>
    <property type="evidence" value="ECO:0007669"/>
    <property type="project" value="InterPro"/>
</dbReference>
<feature type="domain" description="Aminoacyl-transfer RNA synthetases class-II family profile" evidence="7">
    <location>
        <begin position="5"/>
        <end position="396"/>
    </location>
</feature>
<name>A0A8T4KPR4_9ARCH</name>
<comment type="caution">
    <text evidence="8">The sequence shown here is derived from an EMBL/GenBank/DDBJ whole genome shotgun (WGS) entry which is preliminary data.</text>
</comment>
<dbReference type="NCBIfam" id="TIGR00389">
    <property type="entry name" value="glyS_dimeric"/>
    <property type="match status" value="1"/>
</dbReference>
<dbReference type="InterPro" id="IPR002314">
    <property type="entry name" value="aa-tRNA-synt_IIb"/>
</dbReference>
<evidence type="ECO:0000313" key="9">
    <source>
        <dbReference type="Proteomes" id="UP000677687"/>
    </source>
</evidence>
<reference evidence="8" key="1">
    <citation type="submission" date="2021-03" db="EMBL/GenBank/DDBJ databases">
        <authorList>
            <person name="Jaffe A."/>
        </authorList>
    </citation>
    <scope>NUCLEOTIDE SEQUENCE</scope>
    <source>
        <strain evidence="8">RIFCSPHIGHO2_01_FULL_AR10_44_11</strain>
    </source>
</reference>
<dbReference type="InterPro" id="IPR002315">
    <property type="entry name" value="tRNA-synt_gly"/>
</dbReference>